<organism evidence="2 3">
    <name type="scientific">Novipirellula herctigrandis</name>
    <dbReference type="NCBI Taxonomy" id="2527986"/>
    <lineage>
        <taxon>Bacteria</taxon>
        <taxon>Pseudomonadati</taxon>
        <taxon>Planctomycetota</taxon>
        <taxon>Planctomycetia</taxon>
        <taxon>Pirellulales</taxon>
        <taxon>Pirellulaceae</taxon>
        <taxon>Novipirellula</taxon>
    </lineage>
</organism>
<sequence>MGVEPNATQDRSQVIGYLANLVPVQLPARPIQEFQKAATSRPPRTRWYLPADQMDRHTARPHRSFHQSRSDSSNRFCADDDSTPNHEYSADSDHVVQWRHRFKGHW</sequence>
<dbReference type="Proteomes" id="UP000315010">
    <property type="component" value="Unassembled WGS sequence"/>
</dbReference>
<feature type="region of interest" description="Disordered" evidence="1">
    <location>
        <begin position="58"/>
        <end position="91"/>
    </location>
</feature>
<gene>
    <name evidence="2" type="ORF">CA13_74040</name>
</gene>
<accession>A0A5C5YIK9</accession>
<proteinExistence type="predicted"/>
<dbReference type="AlphaFoldDB" id="A0A5C5YIK9"/>
<evidence type="ECO:0000313" key="3">
    <source>
        <dbReference type="Proteomes" id="UP000315010"/>
    </source>
</evidence>
<comment type="caution">
    <text evidence="2">The sequence shown here is derived from an EMBL/GenBank/DDBJ whole genome shotgun (WGS) entry which is preliminary data.</text>
</comment>
<keyword evidence="3" id="KW-1185">Reference proteome</keyword>
<dbReference type="EMBL" id="SJPJ01000016">
    <property type="protein sequence ID" value="TWT74703.1"/>
    <property type="molecule type" value="Genomic_DNA"/>
</dbReference>
<name>A0A5C5YIK9_9BACT</name>
<protein>
    <submittedName>
        <fullName evidence="2">Uncharacterized protein</fullName>
    </submittedName>
</protein>
<reference evidence="2 3" key="1">
    <citation type="submission" date="2019-02" db="EMBL/GenBank/DDBJ databases">
        <title>Deep-cultivation of Planctomycetes and their phenomic and genomic characterization uncovers novel biology.</title>
        <authorList>
            <person name="Wiegand S."/>
            <person name="Jogler M."/>
            <person name="Boedeker C."/>
            <person name="Pinto D."/>
            <person name="Vollmers J."/>
            <person name="Rivas-Marin E."/>
            <person name="Kohn T."/>
            <person name="Peeters S.H."/>
            <person name="Heuer A."/>
            <person name="Rast P."/>
            <person name="Oberbeckmann S."/>
            <person name="Bunk B."/>
            <person name="Jeske O."/>
            <person name="Meyerdierks A."/>
            <person name="Storesund J.E."/>
            <person name="Kallscheuer N."/>
            <person name="Luecker S."/>
            <person name="Lage O.M."/>
            <person name="Pohl T."/>
            <person name="Merkel B.J."/>
            <person name="Hornburger P."/>
            <person name="Mueller R.-W."/>
            <person name="Bruemmer F."/>
            <person name="Labrenz M."/>
            <person name="Spormann A.M."/>
            <person name="Op Den Camp H."/>
            <person name="Overmann J."/>
            <person name="Amann R."/>
            <person name="Jetten M.S.M."/>
            <person name="Mascher T."/>
            <person name="Medema M.H."/>
            <person name="Devos D.P."/>
            <person name="Kaster A.-K."/>
            <person name="Ovreas L."/>
            <person name="Rohde M."/>
            <person name="Galperin M.Y."/>
            <person name="Jogler C."/>
        </authorList>
    </citation>
    <scope>NUCLEOTIDE SEQUENCE [LARGE SCALE GENOMIC DNA]</scope>
    <source>
        <strain evidence="2 3">CA13</strain>
    </source>
</reference>
<evidence type="ECO:0000256" key="1">
    <source>
        <dbReference type="SAM" id="MobiDB-lite"/>
    </source>
</evidence>
<evidence type="ECO:0000313" key="2">
    <source>
        <dbReference type="EMBL" id="TWT74703.1"/>
    </source>
</evidence>